<dbReference type="EMBL" id="SOCP01000019">
    <property type="protein sequence ID" value="TDV41690.1"/>
    <property type="molecule type" value="Genomic_DNA"/>
</dbReference>
<evidence type="ECO:0000313" key="2">
    <source>
        <dbReference type="Proteomes" id="UP000294927"/>
    </source>
</evidence>
<dbReference type="Proteomes" id="UP000294927">
    <property type="component" value="Unassembled WGS sequence"/>
</dbReference>
<gene>
    <name evidence="1" type="ORF">CLV71_11912</name>
</gene>
<evidence type="ECO:0000313" key="1">
    <source>
        <dbReference type="EMBL" id="TDV41690.1"/>
    </source>
</evidence>
<protein>
    <submittedName>
        <fullName evidence="1">Uncharacterized protein</fullName>
    </submittedName>
</protein>
<reference evidence="1 2" key="1">
    <citation type="submission" date="2019-03" db="EMBL/GenBank/DDBJ databases">
        <title>Genomic Encyclopedia of Archaeal and Bacterial Type Strains, Phase II (KMG-II): from individual species to whole genera.</title>
        <authorList>
            <person name="Goeker M."/>
        </authorList>
    </citation>
    <scope>NUCLEOTIDE SEQUENCE [LARGE SCALE GENOMIC DNA]</scope>
    <source>
        <strain evidence="1 2">DSM 45499</strain>
    </source>
</reference>
<sequence>MQRSTTQVLYRYLPDAVFSHEEGFYARVHHIGGSRVGNINQMVLLGELAEEISRWYPGQVGIPNPRTNPDEYVILKPEEVVWDVFPLTFECTNSGCGRISRWWRQDKLINDTNATGQLRCSHCSSKLRQLRYLTAHNCGAMEPLHTPSCPTCNNATNMYLEDLGSFRTSSWRCRTCGSALSTRFTPCDCRQYARPGSQPYRQGYTARDQRLWYPQTLTILNISNQTYDNLQRHNNRGIPALASWLGDQQSLAVSLAELDRPATGTRMSARKWAETEGKLRAAGVAEDVIDNVRSMQGPATAGPSAIVAGVSAQVIDMARALPMVERAGLFDHNVINDRRSFDDVQAAVSGTAAAAGVFVASATMAALGMEDISVTQRFPIVVASYGYTRAVREPGRAHLRTYAIPRQYSNKTPIFAVPANTEALLITFDAATILGFLQHRGLWTGLAPATSRDAKVSVAEILAADLDVGGDGTAGVVRRLVHSASHALLRALDDGQSGFGESSLAEWIVPNALTSAIYVASYAEFTLGAFDTVQRRRIGPWLNRVADEIDHCDNDPLCSQTSRHRPHAACDRCLHLSFGCRTWNADLDRRLLRSFWLWTRQRAATP</sequence>
<dbReference type="RefSeq" id="WP_133907502.1">
    <property type="nucleotide sequence ID" value="NZ_SOCP01000019.1"/>
</dbReference>
<keyword evidence="2" id="KW-1185">Reference proteome</keyword>
<organism evidence="1 2">
    <name type="scientific">Actinophytocola oryzae</name>
    <dbReference type="NCBI Taxonomy" id="502181"/>
    <lineage>
        <taxon>Bacteria</taxon>
        <taxon>Bacillati</taxon>
        <taxon>Actinomycetota</taxon>
        <taxon>Actinomycetes</taxon>
        <taxon>Pseudonocardiales</taxon>
        <taxon>Pseudonocardiaceae</taxon>
    </lineage>
</organism>
<accession>A0A4R7UYT0</accession>
<proteinExistence type="predicted"/>
<dbReference type="OrthoDB" id="9134227at2"/>
<dbReference type="AlphaFoldDB" id="A0A4R7UYT0"/>
<comment type="caution">
    <text evidence="1">The sequence shown here is derived from an EMBL/GenBank/DDBJ whole genome shotgun (WGS) entry which is preliminary data.</text>
</comment>
<name>A0A4R7UYT0_9PSEU</name>